<accession>H0I120</accession>
<evidence type="ECO:0000313" key="2">
    <source>
        <dbReference type="Proteomes" id="UP000003250"/>
    </source>
</evidence>
<organism evidence="1 2">
    <name type="scientific">Mesorhizobium alhagi CCNWXJ12-2</name>
    <dbReference type="NCBI Taxonomy" id="1107882"/>
    <lineage>
        <taxon>Bacteria</taxon>
        <taxon>Pseudomonadati</taxon>
        <taxon>Pseudomonadota</taxon>
        <taxon>Alphaproteobacteria</taxon>
        <taxon>Hyphomicrobiales</taxon>
        <taxon>Phyllobacteriaceae</taxon>
        <taxon>Allomesorhizobium</taxon>
    </lineage>
</organism>
<gene>
    <name evidence="1" type="ORF">MAXJ12_30787</name>
</gene>
<dbReference type="PATRIC" id="fig|1107882.3.peg.5953"/>
<dbReference type="Proteomes" id="UP000003250">
    <property type="component" value="Unassembled WGS sequence"/>
</dbReference>
<keyword evidence="2" id="KW-1185">Reference proteome</keyword>
<proteinExistence type="predicted"/>
<dbReference type="EMBL" id="AHAM01000276">
    <property type="protein sequence ID" value="EHK53313.1"/>
    <property type="molecule type" value="Genomic_DNA"/>
</dbReference>
<name>H0I120_9HYPH</name>
<reference evidence="1 2" key="1">
    <citation type="journal article" date="2012" name="J. Bacteriol.">
        <title>Draft Genome Sequence of Mesorhizobium alhagi CCNWXJ12-2T, a Novel Salt-Resistant Species Isolated from the Desert of Northwestern China.</title>
        <authorList>
            <person name="Zhou M."/>
            <person name="Chen W."/>
            <person name="Chen H."/>
            <person name="Wei G."/>
        </authorList>
    </citation>
    <scope>NUCLEOTIDE SEQUENCE [LARGE SCALE GENOMIC DNA]</scope>
    <source>
        <strain evidence="1 2">CCNWXJ12-2</strain>
    </source>
</reference>
<evidence type="ECO:0000313" key="1">
    <source>
        <dbReference type="EMBL" id="EHK53313.1"/>
    </source>
</evidence>
<sequence length="68" mass="7240">MPSISCTWTVAIWVEAAGRAAGEDKPGMIQFSRSFEGDAGMIFRAANAMGREAMVCTGISNLPILLFS</sequence>
<protein>
    <submittedName>
        <fullName evidence="1">Uncharacterized protein</fullName>
    </submittedName>
</protein>
<dbReference type="AlphaFoldDB" id="H0I120"/>